<keyword evidence="1" id="KW-0812">Transmembrane</keyword>
<dbReference type="OrthoDB" id="2085906at2"/>
<protein>
    <recommendedName>
        <fullName evidence="6">DUF948 domain-containing protein</fullName>
    </recommendedName>
</protein>
<keyword evidence="1" id="KW-0472">Membrane</keyword>
<reference evidence="2 4" key="1">
    <citation type="submission" date="2017-12" db="EMBL/GenBank/DDBJ databases">
        <title>Complete genome sequence of Herbivorax saccincola GGR1, a novel Cellulosome-producing hydrolytic bacterium in a thermophilic biogas plant, established by Illumina and Nanopore MinION sequencing.</title>
        <authorList>
            <person name="Pechtl A."/>
            <person name="Ruckert C."/>
            <person name="Koeck D.E."/>
            <person name="Maus I."/>
            <person name="Winkler A."/>
            <person name="Kalinowski J."/>
            <person name="Puhler A."/>
            <person name="Schwarz W.W."/>
            <person name="Zverlov V.V."/>
            <person name="Schluter A."/>
            <person name="Liebl W."/>
        </authorList>
    </citation>
    <scope>NUCLEOTIDE SEQUENCE [LARGE SCALE GENOMIC DNA]</scope>
    <source>
        <strain evidence="2">GGR1</strain>
        <strain evidence="4">SR1</strain>
    </source>
</reference>
<keyword evidence="1" id="KW-1133">Transmembrane helix</keyword>
<sequence>MYTLQDIGTFILYFFGIIAVIGAIIAVIFLVNTLVNVNKVLKRVDRIIEKNEDKISQTVDNVNEITRTVKYGVDKVESTTQAIEESVCDAIISFTEKTDSFFDFVTILKHIIKAILKVFPFNKK</sequence>
<gene>
    <name evidence="3" type="ORF">B9R14_09915</name>
    <name evidence="2" type="ORF">HVS_05365</name>
</gene>
<dbReference type="Proteomes" id="UP000239720">
    <property type="component" value="Unassembled WGS sequence"/>
</dbReference>
<dbReference type="Proteomes" id="UP000233534">
    <property type="component" value="Chromosome"/>
</dbReference>
<name>A0A2K9EA80_9FIRM</name>
<evidence type="ECO:0000313" key="4">
    <source>
        <dbReference type="Proteomes" id="UP000233534"/>
    </source>
</evidence>
<dbReference type="RefSeq" id="WP_101299914.1">
    <property type="nucleotide sequence ID" value="NZ_CP025197.1"/>
</dbReference>
<evidence type="ECO:0000313" key="3">
    <source>
        <dbReference type="EMBL" id="PQQ67021.1"/>
    </source>
</evidence>
<dbReference type="EMBL" id="CP025197">
    <property type="protein sequence ID" value="AUG57004.1"/>
    <property type="molecule type" value="Genomic_DNA"/>
</dbReference>
<evidence type="ECO:0000313" key="5">
    <source>
        <dbReference type="Proteomes" id="UP000239720"/>
    </source>
</evidence>
<accession>A0A2K9EA80</accession>
<evidence type="ECO:0008006" key="6">
    <source>
        <dbReference type="Google" id="ProtNLM"/>
    </source>
</evidence>
<dbReference type="AlphaFoldDB" id="A0A2K9EA80"/>
<organism evidence="2 4">
    <name type="scientific">Acetivibrio saccincola</name>
    <dbReference type="NCBI Taxonomy" id="1677857"/>
    <lineage>
        <taxon>Bacteria</taxon>
        <taxon>Bacillati</taxon>
        <taxon>Bacillota</taxon>
        <taxon>Clostridia</taxon>
        <taxon>Eubacteriales</taxon>
        <taxon>Oscillospiraceae</taxon>
        <taxon>Acetivibrio</taxon>
    </lineage>
</organism>
<evidence type="ECO:0000313" key="2">
    <source>
        <dbReference type="EMBL" id="AUG57004.1"/>
    </source>
</evidence>
<proteinExistence type="predicted"/>
<keyword evidence="4" id="KW-1185">Reference proteome</keyword>
<dbReference type="EMBL" id="NEMB01000003">
    <property type="protein sequence ID" value="PQQ67021.1"/>
    <property type="molecule type" value="Genomic_DNA"/>
</dbReference>
<dbReference type="KEGG" id="hsc:HVS_05365"/>
<reference evidence="3 5" key="2">
    <citation type="journal article" date="2018" name="Syst. Appl. Microbiol.">
        <title>Characterization and high-quality draft genome sequence of Herbivorax saccincola A7, an anaerobic, alkaliphilic, thermophilic, cellulolytic, and xylanolytic bacterium.</title>
        <authorList>
            <person name="Aikawa S."/>
            <person name="Baramee S."/>
            <person name="Sermsathanaswadi J."/>
            <person name="Thianheng P."/>
            <person name="Tachaapaikoon C."/>
            <person name="Shikata A."/>
            <person name="Waeonukul R."/>
            <person name="Pason P."/>
            <person name="Ratanakhanokchai K."/>
            <person name="Kosugi A."/>
        </authorList>
    </citation>
    <scope>NUCLEOTIDE SEQUENCE [LARGE SCALE GENOMIC DNA]</scope>
    <source>
        <strain evidence="3 5">A7</strain>
    </source>
</reference>
<evidence type="ECO:0000256" key="1">
    <source>
        <dbReference type="SAM" id="Phobius"/>
    </source>
</evidence>
<feature type="transmembrane region" description="Helical" evidence="1">
    <location>
        <begin position="12"/>
        <end position="35"/>
    </location>
</feature>